<dbReference type="AlphaFoldDB" id="A0AAN8XIQ1"/>
<dbReference type="EMBL" id="JAXCGZ010002229">
    <property type="protein sequence ID" value="KAK7084182.1"/>
    <property type="molecule type" value="Genomic_DNA"/>
</dbReference>
<gene>
    <name evidence="2" type="ORF">SK128_017071</name>
</gene>
<dbReference type="Proteomes" id="UP001381693">
    <property type="component" value="Unassembled WGS sequence"/>
</dbReference>
<organism evidence="2 3">
    <name type="scientific">Halocaridina rubra</name>
    <name type="common">Hawaiian red shrimp</name>
    <dbReference type="NCBI Taxonomy" id="373956"/>
    <lineage>
        <taxon>Eukaryota</taxon>
        <taxon>Metazoa</taxon>
        <taxon>Ecdysozoa</taxon>
        <taxon>Arthropoda</taxon>
        <taxon>Crustacea</taxon>
        <taxon>Multicrustacea</taxon>
        <taxon>Malacostraca</taxon>
        <taxon>Eumalacostraca</taxon>
        <taxon>Eucarida</taxon>
        <taxon>Decapoda</taxon>
        <taxon>Pleocyemata</taxon>
        <taxon>Caridea</taxon>
        <taxon>Atyoidea</taxon>
        <taxon>Atyidae</taxon>
        <taxon>Halocaridina</taxon>
    </lineage>
</organism>
<proteinExistence type="predicted"/>
<evidence type="ECO:0000313" key="3">
    <source>
        <dbReference type="Proteomes" id="UP001381693"/>
    </source>
</evidence>
<sequence length="342" mass="37690">MHVPLLGHHAKCYSADDKCYCQSNQPFVLPPENAYEAKYAGHGPKCYLYDAKCYCSSAQPYILPPYDPRKEQQIPQKSYQNIIQEMSTIKPQQVQQPQVQPPHAVGIPRHPFNPSLGGVPRPPQSLHPGMTQPRPSAPLGFSGMQPQHRMIDPRTGQMPPSNNYIPNQPNAYRMMNPRPTQFPSGIPQPSVQSVAQRIGDPRAIPTAVNSSPGSTQRIVDPRMVNMASREPQFSNAHVQRITDPRMGQMPSNGSHPMHPHGIQMMTDPKLGQGATSGGQPLQLNGAQRMIDPKIAHMTQNAPNSLNVHAPPRITDPYPSKVSPSCPNSQTSNFARGTVDPRQ</sequence>
<reference evidence="2 3" key="1">
    <citation type="submission" date="2023-11" db="EMBL/GenBank/DDBJ databases">
        <title>Halocaridina rubra genome assembly.</title>
        <authorList>
            <person name="Smith C."/>
        </authorList>
    </citation>
    <scope>NUCLEOTIDE SEQUENCE [LARGE SCALE GENOMIC DNA]</scope>
    <source>
        <strain evidence="2">EP-1</strain>
        <tissue evidence="2">Whole</tissue>
    </source>
</reference>
<name>A0AAN8XIQ1_HALRR</name>
<feature type="compositionally biased region" description="Polar residues" evidence="1">
    <location>
        <begin position="321"/>
        <end position="334"/>
    </location>
</feature>
<accession>A0AAN8XIQ1</accession>
<protein>
    <submittedName>
        <fullName evidence="2">Uncharacterized protein</fullName>
    </submittedName>
</protein>
<comment type="caution">
    <text evidence="2">The sequence shown here is derived from an EMBL/GenBank/DDBJ whole genome shotgun (WGS) entry which is preliminary data.</text>
</comment>
<keyword evidence="3" id="KW-1185">Reference proteome</keyword>
<evidence type="ECO:0000256" key="1">
    <source>
        <dbReference type="SAM" id="MobiDB-lite"/>
    </source>
</evidence>
<feature type="region of interest" description="Disordered" evidence="1">
    <location>
        <begin position="298"/>
        <end position="342"/>
    </location>
</feature>
<feature type="non-terminal residue" evidence="2">
    <location>
        <position position="342"/>
    </location>
</feature>
<evidence type="ECO:0000313" key="2">
    <source>
        <dbReference type="EMBL" id="KAK7084182.1"/>
    </source>
</evidence>